<reference evidence="1" key="1">
    <citation type="submission" date="2023-07" db="EMBL/GenBank/DDBJ databases">
        <title>Black Yeasts Isolated from many extreme environments.</title>
        <authorList>
            <person name="Coleine C."/>
            <person name="Stajich J.E."/>
            <person name="Selbmann L."/>
        </authorList>
    </citation>
    <scope>NUCLEOTIDE SEQUENCE</scope>
    <source>
        <strain evidence="1">CCFEE 5714</strain>
    </source>
</reference>
<keyword evidence="2" id="KW-1185">Reference proteome</keyword>
<proteinExistence type="predicted"/>
<name>A0ACC3NL45_9PEZI</name>
<dbReference type="EMBL" id="JAUTXU010000029">
    <property type="protein sequence ID" value="KAK3718859.1"/>
    <property type="molecule type" value="Genomic_DNA"/>
</dbReference>
<evidence type="ECO:0000313" key="2">
    <source>
        <dbReference type="Proteomes" id="UP001281147"/>
    </source>
</evidence>
<comment type="caution">
    <text evidence="1">The sequence shown here is derived from an EMBL/GenBank/DDBJ whole genome shotgun (WGS) entry which is preliminary data.</text>
</comment>
<accession>A0ACC3NL45</accession>
<organism evidence="1 2">
    <name type="scientific">Vermiconidia calcicola</name>
    <dbReference type="NCBI Taxonomy" id="1690605"/>
    <lineage>
        <taxon>Eukaryota</taxon>
        <taxon>Fungi</taxon>
        <taxon>Dikarya</taxon>
        <taxon>Ascomycota</taxon>
        <taxon>Pezizomycotina</taxon>
        <taxon>Dothideomycetes</taxon>
        <taxon>Dothideomycetidae</taxon>
        <taxon>Mycosphaerellales</taxon>
        <taxon>Extremaceae</taxon>
        <taxon>Vermiconidia</taxon>
    </lineage>
</organism>
<evidence type="ECO:0000313" key="1">
    <source>
        <dbReference type="EMBL" id="KAK3718859.1"/>
    </source>
</evidence>
<gene>
    <name evidence="1" type="ORF">LTR37_004775</name>
</gene>
<sequence>MSDSSGRRMSTPDLRALQQLSGSDTYILGMTAVPQMHSNGGTVSPRHPPHQRNLDTLGGGTATPASGSFTTDISKAPPASSTAQVAYRARDAHPRTDEETADRPYGSYSLRAHPDSKSPRLVFQKLGSGRKGINVLDRGHMLLLDPHPNLRSKRPVYVHNQKLSPVVEFVSAQRSPYQLSERVNARSAGNSGEENRRGKDGGRHSSEGRSSIASSSRTVGLSHRSGHGAADRANSAGNGDDTHKLPNNASLRPGNSTTTPLPSNATGANSNRSSPGLSFSGPESRMSGSHATNVIWEPTSPTASLDERGSDLASGAEETDEEGCSEGPASSHVSESSGSARGSAVGSAAGVDGEENENEGGVSDSPAGRSSTSSSSRTAESSGQRGHGAFAHGNRAASTASHALSVVTPSYSDQTGTHASRSTVSGAKSACSSPSLDSSGSVGSHATSAMRASPSPTASRTGSGSHSDSRDTESEVESPFQSTKSLRSGVTDTDGSLADVESNADEEASSTSPSSGRWTTRSSIDGADRFSSTSHSSTFDTAGCGLGDDNRLRRTLKELWRTSAFTDLIISSGAYSFPLHRCILSTQSPFFAHACRQNLQPSAKGLTLAMDSDDPIALHSMLQYFYTAKLSVPLDNLLILGGPAIPSLDILLKVYKLATKYTLPDLKEQAAEQYCAVLANEWPKGHGILLAKGLIETFNEEFEEPEVLREATLEVALRFSEELLGDRVVYDMLEGEPLRALVRRLSSSVRGSEDRSRADLSKQSSRSSADTTGNSVIGAIW</sequence>
<protein>
    <submittedName>
        <fullName evidence="1">Uncharacterized protein</fullName>
    </submittedName>
</protein>
<dbReference type="Proteomes" id="UP001281147">
    <property type="component" value="Unassembled WGS sequence"/>
</dbReference>